<dbReference type="SUPFAM" id="SSF55060">
    <property type="entry name" value="GHMP Kinase, C-terminal domain"/>
    <property type="match status" value="1"/>
</dbReference>
<keyword evidence="3" id="KW-0547">Nucleotide-binding</keyword>
<dbReference type="FunFam" id="3.30.70.890:FF:000001">
    <property type="entry name" value="Galactokinase"/>
    <property type="match status" value="1"/>
</dbReference>
<dbReference type="GO" id="GO:0004335">
    <property type="term" value="F:galactokinase activity"/>
    <property type="evidence" value="ECO:0007669"/>
    <property type="project" value="UniProtKB-EC"/>
</dbReference>
<dbReference type="GO" id="GO:0046872">
    <property type="term" value="F:metal ion binding"/>
    <property type="evidence" value="ECO:0007669"/>
    <property type="project" value="UniProtKB-KW"/>
</dbReference>
<evidence type="ECO:0000256" key="3">
    <source>
        <dbReference type="ARBA" id="ARBA00022741"/>
    </source>
</evidence>
<keyword evidence="1 9" id="KW-0808">Transferase</keyword>
<dbReference type="InterPro" id="IPR036554">
    <property type="entry name" value="GHMP_kinase_C_sf"/>
</dbReference>
<evidence type="ECO:0000313" key="9">
    <source>
        <dbReference type="EMBL" id="CBH99492.1"/>
    </source>
</evidence>
<evidence type="ECO:0000256" key="4">
    <source>
        <dbReference type="ARBA" id="ARBA00022777"/>
    </source>
</evidence>
<evidence type="ECO:0000256" key="1">
    <source>
        <dbReference type="ARBA" id="ARBA00022679"/>
    </source>
</evidence>
<protein>
    <submittedName>
        <fullName evidence="9">Galactokinase</fullName>
        <ecNumber evidence="9">2.7.1.6</ecNumber>
    </submittedName>
</protein>
<dbReference type="EC" id="2.7.1.6" evidence="9"/>
<dbReference type="GO" id="GO:0005829">
    <property type="term" value="C:cytosol"/>
    <property type="evidence" value="ECO:0007669"/>
    <property type="project" value="TreeGrafter"/>
</dbReference>
<evidence type="ECO:0000256" key="7">
    <source>
        <dbReference type="ARBA" id="ARBA00023277"/>
    </source>
</evidence>
<keyword evidence="6" id="KW-0460">Magnesium</keyword>
<keyword evidence="2" id="KW-0479">Metal-binding</keyword>
<evidence type="ECO:0000256" key="5">
    <source>
        <dbReference type="ARBA" id="ARBA00022840"/>
    </source>
</evidence>
<gene>
    <name evidence="9" type="ORF">CARN3_0419</name>
</gene>
<dbReference type="PANTHER" id="PTHR10457:SF7">
    <property type="entry name" value="GALACTOKINASE-RELATED"/>
    <property type="match status" value="1"/>
</dbReference>
<dbReference type="GO" id="GO:0006012">
    <property type="term" value="P:galactose metabolic process"/>
    <property type="evidence" value="ECO:0007669"/>
    <property type="project" value="TreeGrafter"/>
</dbReference>
<keyword evidence="4 9" id="KW-0418">Kinase</keyword>
<dbReference type="GO" id="GO:0005524">
    <property type="term" value="F:ATP binding"/>
    <property type="evidence" value="ECO:0007669"/>
    <property type="project" value="UniProtKB-KW"/>
</dbReference>
<dbReference type="Pfam" id="PF08544">
    <property type="entry name" value="GHMP_kinases_C"/>
    <property type="match status" value="1"/>
</dbReference>
<dbReference type="EMBL" id="CABN01000020">
    <property type="protein sequence ID" value="CBH99492.1"/>
    <property type="molecule type" value="Genomic_DNA"/>
</dbReference>
<sequence>MSYRLAPIPGSVSLVIANTMVKHSIAGGEYGTRRAEVELACRILAGHRPEIRFLRDATVGDLDRWGEEIPLAARKRARHIITENTRTMEAAEALLRHDLATVGRLMYEAHESYSRDFEASCEEADTMVELAMEIPGLIGARLTGGGFGGCTVNLVEKERAREFAATLGERYLATTGITAQMHVCRAADGARRVL</sequence>
<dbReference type="Gene3D" id="3.30.70.890">
    <property type="entry name" value="GHMP kinase, C-terminal domain"/>
    <property type="match status" value="1"/>
</dbReference>
<evidence type="ECO:0000256" key="2">
    <source>
        <dbReference type="ARBA" id="ARBA00022723"/>
    </source>
</evidence>
<accession>E6PX33</accession>
<proteinExistence type="predicted"/>
<evidence type="ECO:0000259" key="8">
    <source>
        <dbReference type="Pfam" id="PF08544"/>
    </source>
</evidence>
<name>E6PX33_9ZZZZ</name>
<feature type="domain" description="GHMP kinase C-terminal" evidence="8">
    <location>
        <begin position="90"/>
        <end position="170"/>
    </location>
</feature>
<dbReference type="InterPro" id="IPR013750">
    <property type="entry name" value="GHMP_kinase_C_dom"/>
</dbReference>
<dbReference type="AlphaFoldDB" id="E6PX33"/>
<organism evidence="9">
    <name type="scientific">mine drainage metagenome</name>
    <dbReference type="NCBI Taxonomy" id="410659"/>
    <lineage>
        <taxon>unclassified sequences</taxon>
        <taxon>metagenomes</taxon>
        <taxon>ecological metagenomes</taxon>
    </lineage>
</organism>
<reference evidence="9" key="1">
    <citation type="submission" date="2009-10" db="EMBL/GenBank/DDBJ databases">
        <title>Diversity of trophic interactions inside an arsenic-rich microbial ecosystem.</title>
        <authorList>
            <person name="Bertin P.N."/>
            <person name="Heinrich-Salmeron A."/>
            <person name="Pelletier E."/>
            <person name="Goulhen-Chollet F."/>
            <person name="Arsene-Ploetze F."/>
            <person name="Gallien S."/>
            <person name="Calteau A."/>
            <person name="Vallenet D."/>
            <person name="Casiot C."/>
            <person name="Chane-Woon-Ming B."/>
            <person name="Giloteaux L."/>
            <person name="Barakat M."/>
            <person name="Bonnefoy V."/>
            <person name="Bruneel O."/>
            <person name="Chandler M."/>
            <person name="Cleiss J."/>
            <person name="Duran R."/>
            <person name="Elbaz-Poulichet F."/>
            <person name="Fonknechten N."/>
            <person name="Lauga B."/>
            <person name="Mornico D."/>
            <person name="Ortet P."/>
            <person name="Schaeffer C."/>
            <person name="Siguier P."/>
            <person name="Alexander Thil Smith A."/>
            <person name="Van Dorsselaer A."/>
            <person name="Weissenbach J."/>
            <person name="Medigue C."/>
            <person name="Le Paslier D."/>
        </authorList>
    </citation>
    <scope>NUCLEOTIDE SEQUENCE</scope>
</reference>
<dbReference type="PANTHER" id="PTHR10457">
    <property type="entry name" value="MEVALONATE KINASE/GALACTOKINASE"/>
    <property type="match status" value="1"/>
</dbReference>
<evidence type="ECO:0000256" key="6">
    <source>
        <dbReference type="ARBA" id="ARBA00022842"/>
    </source>
</evidence>
<comment type="caution">
    <text evidence="9">The sequence shown here is derived from an EMBL/GenBank/DDBJ whole genome shotgun (WGS) entry which is preliminary data.</text>
</comment>
<keyword evidence="7" id="KW-0119">Carbohydrate metabolism</keyword>
<keyword evidence="5" id="KW-0067">ATP-binding</keyword>